<name>A0ABU5Z6I1_9FLAO</name>
<organism evidence="2 3">
    <name type="scientific">Capnocytophaga gingivalis</name>
    <dbReference type="NCBI Taxonomy" id="1017"/>
    <lineage>
        <taxon>Bacteria</taxon>
        <taxon>Pseudomonadati</taxon>
        <taxon>Bacteroidota</taxon>
        <taxon>Flavobacteriia</taxon>
        <taxon>Flavobacteriales</taxon>
        <taxon>Flavobacteriaceae</taxon>
        <taxon>Capnocytophaga</taxon>
    </lineage>
</organism>
<sequence length="111" mass="13352">MIQCEKVDVISLVVFFLLLLLFEKKKKDSYGFYAVFYGSFHFIGTMIFTIYQYVEFSLSTRVEGFEYHFWNELLSYKEEMLNLFLNRFFDVGIISVYIVSSFFIVKKYVTK</sequence>
<accession>A0ABU5Z6I1</accession>
<dbReference type="Proteomes" id="UP001311730">
    <property type="component" value="Unassembled WGS sequence"/>
</dbReference>
<comment type="caution">
    <text evidence="2">The sequence shown here is derived from an EMBL/GenBank/DDBJ whole genome shotgun (WGS) entry which is preliminary data.</text>
</comment>
<reference evidence="2 3" key="1">
    <citation type="submission" date="2023-12" db="EMBL/GenBank/DDBJ databases">
        <title>Genomic sequences of Capnocytophaga and Parvimonas strains.</title>
        <authorList>
            <person name="Watt R.M."/>
            <person name="Wang M."/>
            <person name="Yang T."/>
            <person name="Tong W.M."/>
        </authorList>
    </citation>
    <scope>NUCLEOTIDE SEQUENCE [LARGE SCALE GENOMIC DNA]</scope>
    <source>
        <strain evidence="2 3">CCUG 13096</strain>
    </source>
</reference>
<dbReference type="EMBL" id="JAYKBW010000004">
    <property type="protein sequence ID" value="MEB3074568.1"/>
    <property type="molecule type" value="Genomic_DNA"/>
</dbReference>
<feature type="transmembrane region" description="Helical" evidence="1">
    <location>
        <begin position="6"/>
        <end position="22"/>
    </location>
</feature>
<evidence type="ECO:0000313" key="3">
    <source>
        <dbReference type="Proteomes" id="UP001311730"/>
    </source>
</evidence>
<protein>
    <submittedName>
        <fullName evidence="2">Uncharacterized protein</fullName>
    </submittedName>
</protein>
<keyword evidence="1" id="KW-1133">Transmembrane helix</keyword>
<evidence type="ECO:0000256" key="1">
    <source>
        <dbReference type="SAM" id="Phobius"/>
    </source>
</evidence>
<dbReference type="RefSeq" id="WP_323982944.1">
    <property type="nucleotide sequence ID" value="NZ_JAYKBW010000004.1"/>
</dbReference>
<gene>
    <name evidence="2" type="ORF">VJJ08_04520</name>
</gene>
<feature type="transmembrane region" description="Helical" evidence="1">
    <location>
        <begin position="34"/>
        <end position="54"/>
    </location>
</feature>
<keyword evidence="1" id="KW-0472">Membrane</keyword>
<evidence type="ECO:0000313" key="2">
    <source>
        <dbReference type="EMBL" id="MEB3074568.1"/>
    </source>
</evidence>
<keyword evidence="1" id="KW-0812">Transmembrane</keyword>
<feature type="transmembrane region" description="Helical" evidence="1">
    <location>
        <begin position="84"/>
        <end position="105"/>
    </location>
</feature>
<proteinExistence type="predicted"/>
<keyword evidence="3" id="KW-1185">Reference proteome</keyword>